<dbReference type="eggNOG" id="arCOG01467">
    <property type="taxonomic scope" value="Archaea"/>
</dbReference>
<evidence type="ECO:0000256" key="1">
    <source>
        <dbReference type="ARBA" id="ARBA00004141"/>
    </source>
</evidence>
<dbReference type="OrthoDB" id="147058at2157"/>
<dbReference type="InterPro" id="IPR047817">
    <property type="entry name" value="ABC2_TM_bact-type"/>
</dbReference>
<sequence length="278" mass="30631">MDTGFTTVYWRDMLRFVRFKALLISSLVQPALWLAFFGVAMSSNFDRLAGMTPAFPGVVQVGYMTFIAAGVIAMTTLFTSLFGGIVLLFDKNWGLMREILASPMNRNNIIIGIGLSGVTKSFIQAMVIMLFGLLLGVKFFVGYTAVQTIFAILGILLFVGIFALGFLFLSAFISMSMESPEGLQGVTTLLTMPIFFASNALYPIDGFPEILKLVSTVNPLTLMINGIRYFAIGDNFTAIGLHFVYTPMDILISFLGLIAFAIATFTLAWWKFRRAVIT</sequence>
<dbReference type="InterPro" id="IPR051328">
    <property type="entry name" value="T7SS_ABC-Transporter"/>
</dbReference>
<dbReference type="InterPro" id="IPR000412">
    <property type="entry name" value="ABC_2_transport"/>
</dbReference>
<evidence type="ECO:0000256" key="4">
    <source>
        <dbReference type="ARBA" id="ARBA00023136"/>
    </source>
</evidence>
<dbReference type="GO" id="GO:0043190">
    <property type="term" value="C:ATP-binding cassette (ABC) transporter complex"/>
    <property type="evidence" value="ECO:0007669"/>
    <property type="project" value="InterPro"/>
</dbReference>
<feature type="transmembrane region" description="Helical" evidence="5">
    <location>
        <begin position="185"/>
        <end position="204"/>
    </location>
</feature>
<name>B8GKB8_METPE</name>
<dbReference type="EMBL" id="CP001338">
    <property type="protein sequence ID" value="ACL15801.1"/>
    <property type="molecule type" value="Genomic_DNA"/>
</dbReference>
<dbReference type="InterPro" id="IPR013525">
    <property type="entry name" value="ABC2_TM"/>
</dbReference>
<dbReference type="STRING" id="521011.Mpal_0427"/>
<dbReference type="KEGG" id="mpl:Mpal_0427"/>
<accession>B8GKB8</accession>
<dbReference type="HOGENOM" id="CLU_039483_2_3_2"/>
<keyword evidence="3 5" id="KW-1133">Transmembrane helix</keyword>
<dbReference type="RefSeq" id="WP_012617120.1">
    <property type="nucleotide sequence ID" value="NC_011832.1"/>
</dbReference>
<evidence type="ECO:0000313" key="8">
    <source>
        <dbReference type="Proteomes" id="UP000002457"/>
    </source>
</evidence>
<gene>
    <name evidence="7" type="ordered locus">Mpal_0427</name>
</gene>
<comment type="subcellular location">
    <subcellularLocation>
        <location evidence="1">Membrane</location>
        <topology evidence="1">Multi-pass membrane protein</topology>
    </subcellularLocation>
</comment>
<feature type="transmembrane region" description="Helical" evidence="5">
    <location>
        <begin position="149"/>
        <end position="173"/>
    </location>
</feature>
<evidence type="ECO:0000256" key="5">
    <source>
        <dbReference type="SAM" id="Phobius"/>
    </source>
</evidence>
<dbReference type="PIRSF" id="PIRSF006648">
    <property type="entry name" value="DrrB"/>
    <property type="match status" value="1"/>
</dbReference>
<feature type="transmembrane region" description="Helical" evidence="5">
    <location>
        <begin position="250"/>
        <end position="270"/>
    </location>
</feature>
<feature type="transmembrane region" description="Helical" evidence="5">
    <location>
        <begin position="109"/>
        <end position="137"/>
    </location>
</feature>
<evidence type="ECO:0000259" key="6">
    <source>
        <dbReference type="PROSITE" id="PS51012"/>
    </source>
</evidence>
<keyword evidence="2 5" id="KW-0812">Transmembrane</keyword>
<dbReference type="PANTHER" id="PTHR43077:SF10">
    <property type="entry name" value="TRANSPORT PERMEASE PROTEIN"/>
    <property type="match status" value="1"/>
</dbReference>
<keyword evidence="8" id="KW-1185">Reference proteome</keyword>
<dbReference type="GeneID" id="7271453"/>
<feature type="transmembrane region" description="Helical" evidence="5">
    <location>
        <begin position="21"/>
        <end position="41"/>
    </location>
</feature>
<reference evidence="7 8" key="1">
    <citation type="journal article" date="2015" name="Genome Announc.">
        <title>Complete Genome Sequence of Methanosphaerula palustris E1-9CT, a Hydrogenotrophic Methanogen Isolated from a Minerotrophic Fen Peatland.</title>
        <authorList>
            <person name="Cadillo-Quiroz H."/>
            <person name="Browne P."/>
            <person name="Kyrpides N."/>
            <person name="Woyke T."/>
            <person name="Goodwin L."/>
            <person name="Detter C."/>
            <person name="Yavitt J.B."/>
            <person name="Zinder S.H."/>
        </authorList>
    </citation>
    <scope>NUCLEOTIDE SEQUENCE [LARGE SCALE GENOMIC DNA]</scope>
    <source>
        <strain evidence="8">ATCC BAA-1556 / DSM 19958 / E1-9c</strain>
    </source>
</reference>
<dbReference type="Proteomes" id="UP000002457">
    <property type="component" value="Chromosome"/>
</dbReference>
<organism evidence="7 8">
    <name type="scientific">Methanosphaerula palustris (strain ATCC BAA-1556 / DSM 19958 / E1-9c)</name>
    <dbReference type="NCBI Taxonomy" id="521011"/>
    <lineage>
        <taxon>Archaea</taxon>
        <taxon>Methanobacteriati</taxon>
        <taxon>Methanobacteriota</taxon>
        <taxon>Stenosarchaea group</taxon>
        <taxon>Methanomicrobia</taxon>
        <taxon>Methanomicrobiales</taxon>
        <taxon>Methanoregulaceae</taxon>
        <taxon>Methanosphaerula</taxon>
    </lineage>
</organism>
<dbReference type="Pfam" id="PF01061">
    <property type="entry name" value="ABC2_membrane"/>
    <property type="match status" value="1"/>
</dbReference>
<dbReference type="PROSITE" id="PS51012">
    <property type="entry name" value="ABC_TM2"/>
    <property type="match status" value="1"/>
</dbReference>
<feature type="transmembrane region" description="Helical" evidence="5">
    <location>
        <begin position="61"/>
        <end position="89"/>
    </location>
</feature>
<dbReference type="AlphaFoldDB" id="B8GKB8"/>
<evidence type="ECO:0000256" key="2">
    <source>
        <dbReference type="ARBA" id="ARBA00022692"/>
    </source>
</evidence>
<keyword evidence="4 5" id="KW-0472">Membrane</keyword>
<dbReference type="GO" id="GO:0140359">
    <property type="term" value="F:ABC-type transporter activity"/>
    <property type="evidence" value="ECO:0007669"/>
    <property type="project" value="InterPro"/>
</dbReference>
<protein>
    <submittedName>
        <fullName evidence="7">ABC-2 type transporter</fullName>
    </submittedName>
</protein>
<feature type="domain" description="ABC transmembrane type-2" evidence="6">
    <location>
        <begin position="21"/>
        <end position="275"/>
    </location>
</feature>
<evidence type="ECO:0000313" key="7">
    <source>
        <dbReference type="EMBL" id="ACL15801.1"/>
    </source>
</evidence>
<evidence type="ECO:0000256" key="3">
    <source>
        <dbReference type="ARBA" id="ARBA00022989"/>
    </source>
</evidence>
<proteinExistence type="predicted"/>
<dbReference type="PANTHER" id="PTHR43077">
    <property type="entry name" value="TRANSPORT PERMEASE YVFS-RELATED"/>
    <property type="match status" value="1"/>
</dbReference>